<sequence>MGILSLVRGKSLFIQYAAAVNHSTRHSASNREEIEEIM</sequence>
<dbReference type="AlphaFoldDB" id="V5Z9C7"/>
<organism evidence="1 2">
    <name type="scientific">Erwinia piriflorinigrans CFBP 5888</name>
    <dbReference type="NCBI Taxonomy" id="1161919"/>
    <lineage>
        <taxon>Bacteria</taxon>
        <taxon>Pseudomonadati</taxon>
        <taxon>Pseudomonadota</taxon>
        <taxon>Gammaproteobacteria</taxon>
        <taxon>Enterobacterales</taxon>
        <taxon>Erwiniaceae</taxon>
        <taxon>Erwinia</taxon>
    </lineage>
</organism>
<name>V5Z9C7_9GAMM</name>
<comment type="caution">
    <text evidence="1">The sequence shown here is derived from an EMBL/GenBank/DDBJ whole genome shotgun (WGS) entry which is preliminary data.</text>
</comment>
<dbReference type="EMBL" id="CAHS01000015">
    <property type="protein sequence ID" value="CCG87967.1"/>
    <property type="molecule type" value="Genomic_DNA"/>
</dbReference>
<protein>
    <submittedName>
        <fullName evidence="1">Uncharacterized protein</fullName>
    </submittedName>
</protein>
<proteinExistence type="predicted"/>
<accession>V5Z9C7</accession>
<evidence type="ECO:0000313" key="1">
    <source>
        <dbReference type="EMBL" id="CCG87967.1"/>
    </source>
</evidence>
<keyword evidence="2" id="KW-1185">Reference proteome</keyword>
<gene>
    <name evidence="1" type="ORF">EPIR_2604</name>
</gene>
<dbReference type="Proteomes" id="UP000018217">
    <property type="component" value="Unassembled WGS sequence"/>
</dbReference>
<evidence type="ECO:0000313" key="2">
    <source>
        <dbReference type="Proteomes" id="UP000018217"/>
    </source>
</evidence>
<reference evidence="1 2" key="1">
    <citation type="journal article" date="2013" name="Syst. Appl. Microbiol.">
        <title>Phylogenetic position and virulence apparatus of the pear flower necrosis pathogen Erwinia piriflorinigrans CFBP 5888T as assessed by comparative genomics.</title>
        <authorList>
            <person name="Smits T.H."/>
            <person name="Rezzonico F."/>
            <person name="Lopez M.M."/>
            <person name="Blom J."/>
            <person name="Goesmann A."/>
            <person name="Frey J.E."/>
            <person name="Duffy B."/>
        </authorList>
    </citation>
    <scope>NUCLEOTIDE SEQUENCE [LARGE SCALE GENOMIC DNA]</scope>
    <source>
        <strain evidence="2">CFBP5888</strain>
    </source>
</reference>